<dbReference type="PANTHER" id="PTHR35377:SF8">
    <property type="entry name" value="ANTITOXIN VAPB22"/>
    <property type="match status" value="1"/>
</dbReference>
<comment type="similarity">
    <text evidence="1 2">Belongs to the phD/YefM antitoxin family.</text>
</comment>
<dbReference type="Gene3D" id="3.40.1620.10">
    <property type="entry name" value="YefM-like domain"/>
    <property type="match status" value="1"/>
</dbReference>
<protein>
    <recommendedName>
        <fullName evidence="2">Antitoxin</fullName>
    </recommendedName>
</protein>
<dbReference type="EMBL" id="CP053923">
    <property type="protein sequence ID" value="QNT70173.1"/>
    <property type="molecule type" value="Genomic_DNA"/>
</dbReference>
<accession>A0A7H1N387</accession>
<dbReference type="InterPro" id="IPR036165">
    <property type="entry name" value="YefM-like_sf"/>
</dbReference>
<dbReference type="AlphaFoldDB" id="A0A7H1N387"/>
<proteinExistence type="inferred from homology"/>
<dbReference type="KEGG" id="dvn:HQ394_13645"/>
<evidence type="ECO:0000313" key="3">
    <source>
        <dbReference type="EMBL" id="QNT70173.1"/>
    </source>
</evidence>
<reference evidence="3 4" key="1">
    <citation type="submission" date="2020-05" db="EMBL/GenBank/DDBJ databases">
        <title>Complete closed genome sequence of Defluviicoccus vanus.</title>
        <authorList>
            <person name="Bessarab I."/>
            <person name="Arumugam K."/>
            <person name="Maszenan A.M."/>
            <person name="Seviour R.J."/>
            <person name="Williams R.B."/>
        </authorList>
    </citation>
    <scope>NUCLEOTIDE SEQUENCE [LARGE SCALE GENOMIC DNA]</scope>
    <source>
        <strain evidence="3 4">Ben 114</strain>
    </source>
</reference>
<evidence type="ECO:0000313" key="4">
    <source>
        <dbReference type="Proteomes" id="UP000516369"/>
    </source>
</evidence>
<dbReference type="RefSeq" id="WP_190260659.1">
    <property type="nucleotide sequence ID" value="NZ_CP053923.1"/>
</dbReference>
<gene>
    <name evidence="3" type="ORF">HQ394_13645</name>
</gene>
<dbReference type="SUPFAM" id="SSF143120">
    <property type="entry name" value="YefM-like"/>
    <property type="match status" value="1"/>
</dbReference>
<dbReference type="Proteomes" id="UP000516369">
    <property type="component" value="Chromosome"/>
</dbReference>
<dbReference type="NCBIfam" id="TIGR01552">
    <property type="entry name" value="phd_fam"/>
    <property type="match status" value="1"/>
</dbReference>
<evidence type="ECO:0000256" key="1">
    <source>
        <dbReference type="ARBA" id="ARBA00009981"/>
    </source>
</evidence>
<organism evidence="3 4">
    <name type="scientific">Defluviicoccus vanus</name>
    <dbReference type="NCBI Taxonomy" id="111831"/>
    <lineage>
        <taxon>Bacteria</taxon>
        <taxon>Pseudomonadati</taxon>
        <taxon>Pseudomonadota</taxon>
        <taxon>Alphaproteobacteria</taxon>
        <taxon>Rhodospirillales</taxon>
        <taxon>Rhodospirillaceae</taxon>
        <taxon>Defluviicoccus</taxon>
    </lineage>
</organism>
<sequence length="81" mass="9108">MREVQASDAKTHLPQLLDDVERGETIVITRHGRAIARLVPEADRRQEEIDAAIEAIKALRTRTGKIAADDLLATRHEGHKY</sequence>
<dbReference type="Pfam" id="PF02604">
    <property type="entry name" value="PhdYeFM_antitox"/>
    <property type="match status" value="1"/>
</dbReference>
<keyword evidence="4" id="KW-1185">Reference proteome</keyword>
<comment type="function">
    <text evidence="2">Antitoxin component of a type II toxin-antitoxin (TA) system.</text>
</comment>
<dbReference type="InterPro" id="IPR051416">
    <property type="entry name" value="phD-YefM_TA_antitoxins"/>
</dbReference>
<name>A0A7H1N387_9PROT</name>
<dbReference type="PANTHER" id="PTHR35377">
    <property type="entry name" value="ANTITOXIN VAPB49-RELATED-RELATED"/>
    <property type="match status" value="1"/>
</dbReference>
<dbReference type="InterPro" id="IPR006442">
    <property type="entry name" value="Antitoxin_Phd/YefM"/>
</dbReference>
<evidence type="ECO:0000256" key="2">
    <source>
        <dbReference type="RuleBase" id="RU362080"/>
    </source>
</evidence>